<evidence type="ECO:0000313" key="1">
    <source>
        <dbReference type="EMBL" id="CAG9333747.1"/>
    </source>
</evidence>
<keyword evidence="2" id="KW-1185">Reference proteome</keyword>
<organism evidence="1 2">
    <name type="scientific">Blepharisma stoltei</name>
    <dbReference type="NCBI Taxonomy" id="1481888"/>
    <lineage>
        <taxon>Eukaryota</taxon>
        <taxon>Sar</taxon>
        <taxon>Alveolata</taxon>
        <taxon>Ciliophora</taxon>
        <taxon>Postciliodesmatophora</taxon>
        <taxon>Heterotrichea</taxon>
        <taxon>Heterotrichida</taxon>
        <taxon>Blepharismidae</taxon>
        <taxon>Blepharisma</taxon>
    </lineage>
</organism>
<sequence length="217" mass="26032">MSKCNGNFYKHFGVKWLWVEDEMKYIKKLQNKSPKDIIEKIEKKAETMRESYNYSPFITNEIIELDTSSISKFKNKRFTKKTTKKKEKTENHDLKPKRIKHLSLDPDVKQYKSPWYVQPKYWDKLALIPAVQYGKERERAANIYYHLHERKIDPKNFSFEVEENTELDERLLNAQSQLAELPSIHRFKKYLESKSLRVPACIESINRRQDLVRNSIS</sequence>
<evidence type="ECO:0000313" key="2">
    <source>
        <dbReference type="Proteomes" id="UP001162131"/>
    </source>
</evidence>
<proteinExistence type="predicted"/>
<gene>
    <name evidence="1" type="ORF">BSTOLATCC_MIC59563</name>
</gene>
<reference evidence="1" key="1">
    <citation type="submission" date="2021-09" db="EMBL/GenBank/DDBJ databases">
        <authorList>
            <consortium name="AG Swart"/>
            <person name="Singh M."/>
            <person name="Singh A."/>
            <person name="Seah K."/>
            <person name="Emmerich C."/>
        </authorList>
    </citation>
    <scope>NUCLEOTIDE SEQUENCE</scope>
    <source>
        <strain evidence="1">ATCC30299</strain>
    </source>
</reference>
<name>A0AAU9KIB3_9CILI</name>
<comment type="caution">
    <text evidence="1">The sequence shown here is derived from an EMBL/GenBank/DDBJ whole genome shotgun (WGS) entry which is preliminary data.</text>
</comment>
<dbReference type="Proteomes" id="UP001162131">
    <property type="component" value="Unassembled WGS sequence"/>
</dbReference>
<dbReference type="AlphaFoldDB" id="A0AAU9KIB3"/>
<protein>
    <submittedName>
        <fullName evidence="1">Uncharacterized protein</fullName>
    </submittedName>
</protein>
<dbReference type="EMBL" id="CAJZBQ010000057">
    <property type="protein sequence ID" value="CAG9333747.1"/>
    <property type="molecule type" value="Genomic_DNA"/>
</dbReference>
<accession>A0AAU9KIB3</accession>